<dbReference type="Proteomes" id="UP000800096">
    <property type="component" value="Unassembled WGS sequence"/>
</dbReference>
<protein>
    <submittedName>
        <fullName evidence="1">Uncharacterized protein</fullName>
    </submittedName>
</protein>
<evidence type="ECO:0000313" key="2">
    <source>
        <dbReference type="Proteomes" id="UP000800096"/>
    </source>
</evidence>
<reference evidence="1" key="1">
    <citation type="journal article" date="2020" name="Stud. Mycol.">
        <title>101 Dothideomycetes genomes: a test case for predicting lifestyles and emergence of pathogens.</title>
        <authorList>
            <person name="Haridas S."/>
            <person name="Albert R."/>
            <person name="Binder M."/>
            <person name="Bloem J."/>
            <person name="Labutti K."/>
            <person name="Salamov A."/>
            <person name="Andreopoulos B."/>
            <person name="Baker S."/>
            <person name="Barry K."/>
            <person name="Bills G."/>
            <person name="Bluhm B."/>
            <person name="Cannon C."/>
            <person name="Castanera R."/>
            <person name="Culley D."/>
            <person name="Daum C."/>
            <person name="Ezra D."/>
            <person name="Gonzalez J."/>
            <person name="Henrissat B."/>
            <person name="Kuo A."/>
            <person name="Liang C."/>
            <person name="Lipzen A."/>
            <person name="Lutzoni F."/>
            <person name="Magnuson J."/>
            <person name="Mondo S."/>
            <person name="Nolan M."/>
            <person name="Ohm R."/>
            <person name="Pangilinan J."/>
            <person name="Park H.-J."/>
            <person name="Ramirez L."/>
            <person name="Alfaro M."/>
            <person name="Sun H."/>
            <person name="Tritt A."/>
            <person name="Yoshinaga Y."/>
            <person name="Zwiers L.-H."/>
            <person name="Turgeon B."/>
            <person name="Goodwin S."/>
            <person name="Spatafora J."/>
            <person name="Crous P."/>
            <person name="Grigoriev I."/>
        </authorList>
    </citation>
    <scope>NUCLEOTIDE SEQUENCE</scope>
    <source>
        <strain evidence="1">HMLAC05119</strain>
    </source>
</reference>
<gene>
    <name evidence="1" type="ORF">BDU57DRAFT_340303</name>
</gene>
<evidence type="ECO:0000313" key="1">
    <source>
        <dbReference type="EMBL" id="KAF1912967.1"/>
    </source>
</evidence>
<dbReference type="EMBL" id="ML979139">
    <property type="protein sequence ID" value="KAF1912967.1"/>
    <property type="molecule type" value="Genomic_DNA"/>
</dbReference>
<organism evidence="1 2">
    <name type="scientific">Ampelomyces quisqualis</name>
    <name type="common">Powdery mildew agent</name>
    <dbReference type="NCBI Taxonomy" id="50730"/>
    <lineage>
        <taxon>Eukaryota</taxon>
        <taxon>Fungi</taxon>
        <taxon>Dikarya</taxon>
        <taxon>Ascomycota</taxon>
        <taxon>Pezizomycotina</taxon>
        <taxon>Dothideomycetes</taxon>
        <taxon>Pleosporomycetidae</taxon>
        <taxon>Pleosporales</taxon>
        <taxon>Pleosporineae</taxon>
        <taxon>Phaeosphaeriaceae</taxon>
        <taxon>Ampelomyces</taxon>
    </lineage>
</organism>
<proteinExistence type="predicted"/>
<keyword evidence="2" id="KW-1185">Reference proteome</keyword>
<accession>A0A6A5QFU2</accession>
<name>A0A6A5QFU2_AMPQU</name>
<dbReference type="AlphaFoldDB" id="A0A6A5QFU2"/>
<sequence length="118" mass="13020">MMIAGRINMPARACLPEGHGASVTRDDFLFGFATARDCHCGRSTSTQEPPATTLRAVHSHAPRLPLQTCTLHQHHAIITRTTCTPPSHCFECIHHSRAYLPLTGVSHLTTPRLHLRLP</sequence>